<keyword evidence="3" id="KW-1185">Reference proteome</keyword>
<proteinExistence type="predicted"/>
<dbReference type="AlphaFoldDB" id="A0A2Z7BWA0"/>
<dbReference type="Proteomes" id="UP000250235">
    <property type="component" value="Unassembled WGS sequence"/>
</dbReference>
<accession>A0A2Z7BWA0</accession>
<reference evidence="2 3" key="1">
    <citation type="journal article" date="2015" name="Proc. Natl. Acad. Sci. U.S.A.">
        <title>The resurrection genome of Boea hygrometrica: A blueprint for survival of dehydration.</title>
        <authorList>
            <person name="Xiao L."/>
            <person name="Yang G."/>
            <person name="Zhang L."/>
            <person name="Yang X."/>
            <person name="Zhao S."/>
            <person name="Ji Z."/>
            <person name="Zhou Q."/>
            <person name="Hu M."/>
            <person name="Wang Y."/>
            <person name="Chen M."/>
            <person name="Xu Y."/>
            <person name="Jin H."/>
            <person name="Xiao X."/>
            <person name="Hu G."/>
            <person name="Bao F."/>
            <person name="Hu Y."/>
            <person name="Wan P."/>
            <person name="Li L."/>
            <person name="Deng X."/>
            <person name="Kuang T."/>
            <person name="Xiang C."/>
            <person name="Zhu J.K."/>
            <person name="Oliver M.J."/>
            <person name="He Y."/>
        </authorList>
    </citation>
    <scope>NUCLEOTIDE SEQUENCE [LARGE SCALE GENOMIC DNA]</scope>
    <source>
        <strain evidence="3">cv. XS01</strain>
    </source>
</reference>
<evidence type="ECO:0000313" key="3">
    <source>
        <dbReference type="Proteomes" id="UP000250235"/>
    </source>
</evidence>
<feature type="region of interest" description="Disordered" evidence="1">
    <location>
        <begin position="23"/>
        <end position="60"/>
    </location>
</feature>
<protein>
    <submittedName>
        <fullName evidence="2">Lysine histidine transporter-like 7</fullName>
    </submittedName>
</protein>
<evidence type="ECO:0000313" key="2">
    <source>
        <dbReference type="EMBL" id="KZV37928.1"/>
    </source>
</evidence>
<evidence type="ECO:0000256" key="1">
    <source>
        <dbReference type="SAM" id="MobiDB-lite"/>
    </source>
</evidence>
<organism evidence="2 3">
    <name type="scientific">Dorcoceras hygrometricum</name>
    <dbReference type="NCBI Taxonomy" id="472368"/>
    <lineage>
        <taxon>Eukaryota</taxon>
        <taxon>Viridiplantae</taxon>
        <taxon>Streptophyta</taxon>
        <taxon>Embryophyta</taxon>
        <taxon>Tracheophyta</taxon>
        <taxon>Spermatophyta</taxon>
        <taxon>Magnoliopsida</taxon>
        <taxon>eudicotyledons</taxon>
        <taxon>Gunneridae</taxon>
        <taxon>Pentapetalae</taxon>
        <taxon>asterids</taxon>
        <taxon>lamiids</taxon>
        <taxon>Lamiales</taxon>
        <taxon>Gesneriaceae</taxon>
        <taxon>Didymocarpoideae</taxon>
        <taxon>Trichosporeae</taxon>
        <taxon>Loxocarpinae</taxon>
        <taxon>Dorcoceras</taxon>
    </lineage>
</organism>
<sequence length="98" mass="10177">MRVVAPCIDTIFSPFVLLAPATMAKAPSDRPPPGPAGSIGTIHGPSREPQPTSETLEGGSPLTEFLGVTAAVKGDATDNNQFKAQANENLHNHKQSSS</sequence>
<gene>
    <name evidence="2" type="ORF">F511_19600</name>
</gene>
<name>A0A2Z7BWA0_9LAMI</name>
<dbReference type="EMBL" id="KV002471">
    <property type="protein sequence ID" value="KZV37928.1"/>
    <property type="molecule type" value="Genomic_DNA"/>
</dbReference>